<name>A0ABP8BH52_9ACTN</name>
<protein>
    <submittedName>
        <fullName evidence="1">Uncharacterized protein</fullName>
    </submittedName>
</protein>
<evidence type="ECO:0000313" key="1">
    <source>
        <dbReference type="EMBL" id="GAA4206281.1"/>
    </source>
</evidence>
<organism evidence="1 2">
    <name type="scientific">Streptosporangium oxazolinicum</name>
    <dbReference type="NCBI Taxonomy" id="909287"/>
    <lineage>
        <taxon>Bacteria</taxon>
        <taxon>Bacillati</taxon>
        <taxon>Actinomycetota</taxon>
        <taxon>Actinomycetes</taxon>
        <taxon>Streptosporangiales</taxon>
        <taxon>Streptosporangiaceae</taxon>
        <taxon>Streptosporangium</taxon>
    </lineage>
</organism>
<keyword evidence="2" id="KW-1185">Reference proteome</keyword>
<gene>
    <name evidence="1" type="ORF">GCM10022252_68200</name>
</gene>
<reference evidence="2" key="1">
    <citation type="journal article" date="2019" name="Int. J. Syst. Evol. Microbiol.">
        <title>The Global Catalogue of Microorganisms (GCM) 10K type strain sequencing project: providing services to taxonomists for standard genome sequencing and annotation.</title>
        <authorList>
            <consortium name="The Broad Institute Genomics Platform"/>
            <consortium name="The Broad Institute Genome Sequencing Center for Infectious Disease"/>
            <person name="Wu L."/>
            <person name="Ma J."/>
        </authorList>
    </citation>
    <scope>NUCLEOTIDE SEQUENCE [LARGE SCALE GENOMIC DNA]</scope>
    <source>
        <strain evidence="2">JCM 17388</strain>
    </source>
</reference>
<comment type="caution">
    <text evidence="1">The sequence shown here is derived from an EMBL/GenBank/DDBJ whole genome shotgun (WGS) entry which is preliminary data.</text>
</comment>
<proteinExistence type="predicted"/>
<sequence>MVDLASWYGLVSGRSDDYDALQLVAVVAPGGQSWASPFRAIADDGNDYFVKTLESCRRDWARGSLAVEYIVGRAGKLIEAPVCDSRLIRIPEDFRGDEIRPGIPLVPGIAHASKALEHADEQRDHLAYRNQDHNRARHVGVYALYDWCYGDDAQWLYDLDDDRSIYSHDHGLYFPPNHGGIEANILKQSADEPNVLPDAPKGLDPKAVETVARALEKIDRDALVNILRAVPASWPVSDEALATLGWFLEHRASAVASRLRALA</sequence>
<evidence type="ECO:0000313" key="2">
    <source>
        <dbReference type="Proteomes" id="UP001501251"/>
    </source>
</evidence>
<dbReference type="RefSeq" id="WP_344922317.1">
    <property type="nucleotide sequence ID" value="NZ_BAABAQ010000015.1"/>
</dbReference>
<accession>A0ABP8BH52</accession>
<dbReference type="Proteomes" id="UP001501251">
    <property type="component" value="Unassembled WGS sequence"/>
</dbReference>
<dbReference type="EMBL" id="BAABAQ010000015">
    <property type="protein sequence ID" value="GAA4206281.1"/>
    <property type="molecule type" value="Genomic_DNA"/>
</dbReference>